<name>A0A133NRZ7_GARVA</name>
<dbReference type="Proteomes" id="UP000070687">
    <property type="component" value="Unassembled WGS sequence"/>
</dbReference>
<accession>A0A133NRZ7</accession>
<gene>
    <name evidence="1" type="ORF">HMPREF3208_01245</name>
</gene>
<dbReference type="PATRIC" id="fig|2702.100.peg.1232"/>
<protein>
    <submittedName>
        <fullName evidence="1">Uncharacterized protein</fullName>
    </submittedName>
</protein>
<evidence type="ECO:0000313" key="2">
    <source>
        <dbReference type="Proteomes" id="UP000070687"/>
    </source>
</evidence>
<dbReference type="AlphaFoldDB" id="A0A133NRZ7"/>
<reference evidence="1 2" key="1">
    <citation type="submission" date="2016-01" db="EMBL/GenBank/DDBJ databases">
        <authorList>
            <person name="Oliw E.H."/>
        </authorList>
    </citation>
    <scope>NUCLEOTIDE SEQUENCE [LARGE SCALE GENOMIC DNA]</scope>
    <source>
        <strain evidence="1 2">PSS_7772B</strain>
    </source>
</reference>
<dbReference type="EMBL" id="LRQB01000080">
    <property type="protein sequence ID" value="KXA19051.1"/>
    <property type="molecule type" value="Genomic_DNA"/>
</dbReference>
<evidence type="ECO:0000313" key="1">
    <source>
        <dbReference type="EMBL" id="KXA19051.1"/>
    </source>
</evidence>
<comment type="caution">
    <text evidence="1">The sequence shown here is derived from an EMBL/GenBank/DDBJ whole genome shotgun (WGS) entry which is preliminary data.</text>
</comment>
<organism evidence="1 2">
    <name type="scientific">Gardnerella vaginalis</name>
    <dbReference type="NCBI Taxonomy" id="2702"/>
    <lineage>
        <taxon>Bacteria</taxon>
        <taxon>Bacillati</taxon>
        <taxon>Actinomycetota</taxon>
        <taxon>Actinomycetes</taxon>
        <taxon>Bifidobacteriales</taxon>
        <taxon>Bifidobacteriaceae</taxon>
        <taxon>Gardnerella</taxon>
    </lineage>
</organism>
<proteinExistence type="predicted"/>
<sequence length="44" mass="5073">MPATLVERDLWSMVFIFSTTCRQTVKNTAWRIKIGNNNKKNATS</sequence>